<evidence type="ECO:0000313" key="1">
    <source>
        <dbReference type="EMBL" id="GFM33471.1"/>
    </source>
</evidence>
<evidence type="ECO:0000313" key="2">
    <source>
        <dbReference type="Proteomes" id="UP000503840"/>
    </source>
</evidence>
<proteinExistence type="predicted"/>
<accession>A0A7J0BJT0</accession>
<organism evidence="1 2">
    <name type="scientific">Desulfovibrio subterraneus</name>
    <dbReference type="NCBI Taxonomy" id="2718620"/>
    <lineage>
        <taxon>Bacteria</taxon>
        <taxon>Pseudomonadati</taxon>
        <taxon>Thermodesulfobacteriota</taxon>
        <taxon>Desulfovibrionia</taxon>
        <taxon>Desulfovibrionales</taxon>
        <taxon>Desulfovibrionaceae</taxon>
        <taxon>Desulfovibrio</taxon>
    </lineage>
</organism>
<keyword evidence="2" id="KW-1185">Reference proteome</keyword>
<dbReference type="Proteomes" id="UP000503840">
    <property type="component" value="Unassembled WGS sequence"/>
</dbReference>
<name>A0A7J0BJT0_9BACT</name>
<dbReference type="RefSeq" id="WP_174405130.1">
    <property type="nucleotide sequence ID" value="NZ_BLVO01000013.1"/>
</dbReference>
<dbReference type="AlphaFoldDB" id="A0A7J0BJT0"/>
<dbReference type="EMBL" id="BLVO01000013">
    <property type="protein sequence ID" value="GFM33471.1"/>
    <property type="molecule type" value="Genomic_DNA"/>
</dbReference>
<comment type="caution">
    <text evidence="1">The sequence shown here is derived from an EMBL/GenBank/DDBJ whole genome shotgun (WGS) entry which is preliminary data.</text>
</comment>
<gene>
    <name evidence="1" type="ORF">DSM101010T_18360</name>
</gene>
<sequence length="89" mass="10064">MLTFLERLNTCPKATISFLYHDNGKSPMPKEYSDPLTLLGDIKLLKLSPAQQDELRSAVRNDLSTAGAEEIWRTRAFRKNVIHSFGSIV</sequence>
<reference evidence="1 2" key="1">
    <citation type="submission" date="2020-05" db="EMBL/GenBank/DDBJ databases">
        <title>Draft genome sequence of Desulfovibrio sp. strain HN2T.</title>
        <authorList>
            <person name="Ueno A."/>
            <person name="Tamazawa S."/>
            <person name="Tamamura S."/>
            <person name="Murakami T."/>
            <person name="Kiyama T."/>
            <person name="Inomata H."/>
            <person name="Amano Y."/>
            <person name="Miyakawa K."/>
            <person name="Tamaki H."/>
            <person name="Naganuma T."/>
            <person name="Kaneko K."/>
        </authorList>
    </citation>
    <scope>NUCLEOTIDE SEQUENCE [LARGE SCALE GENOMIC DNA]</scope>
    <source>
        <strain evidence="1 2">HN2</strain>
    </source>
</reference>
<protein>
    <submittedName>
        <fullName evidence="1">Uncharacterized protein</fullName>
    </submittedName>
</protein>